<organism evidence="2 3">
    <name type="scientific">Gigaspora margarita</name>
    <dbReference type="NCBI Taxonomy" id="4874"/>
    <lineage>
        <taxon>Eukaryota</taxon>
        <taxon>Fungi</taxon>
        <taxon>Fungi incertae sedis</taxon>
        <taxon>Mucoromycota</taxon>
        <taxon>Glomeromycotina</taxon>
        <taxon>Glomeromycetes</taxon>
        <taxon>Diversisporales</taxon>
        <taxon>Gigasporaceae</taxon>
        <taxon>Gigaspora</taxon>
    </lineage>
</organism>
<feature type="non-terminal residue" evidence="2">
    <location>
        <position position="1"/>
    </location>
</feature>
<evidence type="ECO:0000313" key="3">
    <source>
        <dbReference type="Proteomes" id="UP000789901"/>
    </source>
</evidence>
<feature type="compositionally biased region" description="Polar residues" evidence="1">
    <location>
        <begin position="21"/>
        <end position="31"/>
    </location>
</feature>
<keyword evidence="3" id="KW-1185">Reference proteome</keyword>
<gene>
    <name evidence="2" type="ORF">GMARGA_LOCUS29603</name>
</gene>
<dbReference type="Proteomes" id="UP000789901">
    <property type="component" value="Unassembled WGS sequence"/>
</dbReference>
<comment type="caution">
    <text evidence="2">The sequence shown here is derived from an EMBL/GenBank/DDBJ whole genome shotgun (WGS) entry which is preliminary data.</text>
</comment>
<proteinExistence type="predicted"/>
<evidence type="ECO:0000256" key="1">
    <source>
        <dbReference type="SAM" id="MobiDB-lite"/>
    </source>
</evidence>
<reference evidence="2 3" key="1">
    <citation type="submission" date="2021-06" db="EMBL/GenBank/DDBJ databases">
        <authorList>
            <person name="Kallberg Y."/>
            <person name="Tangrot J."/>
            <person name="Rosling A."/>
        </authorList>
    </citation>
    <scope>NUCLEOTIDE SEQUENCE [LARGE SCALE GENOMIC DNA]</scope>
    <source>
        <strain evidence="2 3">120-4 pot B 10/14</strain>
    </source>
</reference>
<dbReference type="EMBL" id="CAJVQB010040145">
    <property type="protein sequence ID" value="CAG8828091.1"/>
    <property type="molecule type" value="Genomic_DNA"/>
</dbReference>
<protein>
    <submittedName>
        <fullName evidence="2">5034_t:CDS:1</fullName>
    </submittedName>
</protein>
<feature type="region of interest" description="Disordered" evidence="1">
    <location>
        <begin position="1"/>
        <end position="31"/>
    </location>
</feature>
<evidence type="ECO:0000313" key="2">
    <source>
        <dbReference type="EMBL" id="CAG8828091.1"/>
    </source>
</evidence>
<sequence>ELSDEESFRDDNYSSDSSDDTNAQQSTVQKQRFQTLTNCKRPCSNKKIILNVRKAIYNSLEHY</sequence>
<name>A0ABN7WDA3_GIGMA</name>
<accession>A0ABN7WDA3</accession>